<reference evidence="1 2" key="1">
    <citation type="submission" date="2019-07" db="EMBL/GenBank/DDBJ databases">
        <title>Whole genome shotgun sequence of Brevifollis gellanilyticus NBRC 108608.</title>
        <authorList>
            <person name="Hosoyama A."/>
            <person name="Uohara A."/>
            <person name="Ohji S."/>
            <person name="Ichikawa N."/>
        </authorList>
    </citation>
    <scope>NUCLEOTIDE SEQUENCE [LARGE SCALE GENOMIC DNA]</scope>
    <source>
        <strain evidence="1 2">NBRC 108608</strain>
    </source>
</reference>
<organism evidence="1 2">
    <name type="scientific">Brevifollis gellanilyticus</name>
    <dbReference type="NCBI Taxonomy" id="748831"/>
    <lineage>
        <taxon>Bacteria</taxon>
        <taxon>Pseudomonadati</taxon>
        <taxon>Verrucomicrobiota</taxon>
        <taxon>Verrucomicrobiia</taxon>
        <taxon>Verrucomicrobiales</taxon>
        <taxon>Verrucomicrobiaceae</taxon>
    </lineage>
</organism>
<dbReference type="RefSeq" id="WP_146853465.1">
    <property type="nucleotide sequence ID" value="NZ_BKAG01000040.1"/>
</dbReference>
<sequence length="209" mass="23664">MLESKTMLPLKTGAEASPFMDREWQVVYKLFPLHSSGGLGKTFEIERMTDGDGFEMTVRDAVLPETLEKLMILHDAGAHPTEIVGIDDQGDYLVVKQPLAFPHEDLDADRIVAVERVRAVPCKARFRRNVWVLWMHSQAWIMSDLHPGNIMREPDGQPCIIDALLAPIAPGMIETDRFLREAVEDARAWREDRPRKGSDPFALVCDDDL</sequence>
<accession>A0A512ME56</accession>
<dbReference type="Proteomes" id="UP000321577">
    <property type="component" value="Unassembled WGS sequence"/>
</dbReference>
<evidence type="ECO:0000313" key="2">
    <source>
        <dbReference type="Proteomes" id="UP000321577"/>
    </source>
</evidence>
<dbReference type="SUPFAM" id="SSF56112">
    <property type="entry name" value="Protein kinase-like (PK-like)"/>
    <property type="match status" value="1"/>
</dbReference>
<comment type="caution">
    <text evidence="1">The sequence shown here is derived from an EMBL/GenBank/DDBJ whole genome shotgun (WGS) entry which is preliminary data.</text>
</comment>
<protein>
    <recommendedName>
        <fullName evidence="3">Aminoglycoside phosphotransferase domain-containing protein</fullName>
    </recommendedName>
</protein>
<dbReference type="AlphaFoldDB" id="A0A512ME56"/>
<evidence type="ECO:0000313" key="1">
    <source>
        <dbReference type="EMBL" id="GEP44988.1"/>
    </source>
</evidence>
<proteinExistence type="predicted"/>
<keyword evidence="2" id="KW-1185">Reference proteome</keyword>
<dbReference type="OrthoDB" id="195739at2"/>
<dbReference type="InterPro" id="IPR011009">
    <property type="entry name" value="Kinase-like_dom_sf"/>
</dbReference>
<evidence type="ECO:0008006" key="3">
    <source>
        <dbReference type="Google" id="ProtNLM"/>
    </source>
</evidence>
<name>A0A512ME56_9BACT</name>
<dbReference type="EMBL" id="BKAG01000040">
    <property type="protein sequence ID" value="GEP44988.1"/>
    <property type="molecule type" value="Genomic_DNA"/>
</dbReference>
<gene>
    <name evidence="1" type="ORF">BGE01nite_42790</name>
</gene>